<protein>
    <recommendedName>
        <fullName evidence="2">Transcription factor zinc-finger domain-containing protein</fullName>
    </recommendedName>
</protein>
<sequence>MCPNDNAAMEVIARDGVQFDMCPTCRGVWLDRGELEKLLADARAEADVAPVARQPPPERYDSRRGGHGDHDRGRDSHGGGHGGGYGKHGRRRSIFDVFD</sequence>
<dbReference type="Pfam" id="PF13453">
    <property type="entry name" value="Zn_ribbon_TFIIB"/>
    <property type="match status" value="1"/>
</dbReference>
<feature type="compositionally biased region" description="Basic and acidic residues" evidence="1">
    <location>
        <begin position="56"/>
        <end position="78"/>
    </location>
</feature>
<evidence type="ECO:0000313" key="3">
    <source>
        <dbReference type="EMBL" id="ACG80212.1"/>
    </source>
</evidence>
<proteinExistence type="predicted"/>
<keyword evidence="4" id="KW-1185">Reference proteome</keyword>
<accession>B4RIN7</accession>
<organism evidence="3 4">
    <name type="scientific">Phenylobacterium zucineum (strain HLK1)</name>
    <dbReference type="NCBI Taxonomy" id="450851"/>
    <lineage>
        <taxon>Bacteria</taxon>
        <taxon>Pseudomonadati</taxon>
        <taxon>Pseudomonadota</taxon>
        <taxon>Alphaproteobacteria</taxon>
        <taxon>Caulobacterales</taxon>
        <taxon>Caulobacteraceae</taxon>
        <taxon>Phenylobacterium</taxon>
    </lineage>
</organism>
<feature type="region of interest" description="Disordered" evidence="1">
    <location>
        <begin position="43"/>
        <end position="99"/>
    </location>
</feature>
<keyword evidence="3" id="KW-0614">Plasmid</keyword>
<reference evidence="3 4" key="1">
    <citation type="journal article" date="2008" name="BMC Genomics">
        <title>Complete genome of Phenylobacterium zucineum - a novel facultative intracellular bacterium isolated from human erythroleukemia cell line K562.</title>
        <authorList>
            <person name="Luo Y."/>
            <person name="Xu X."/>
            <person name="Ding Z."/>
            <person name="Liu Z."/>
            <person name="Zhang B."/>
            <person name="Yan Z."/>
            <person name="Sun J."/>
            <person name="Hu S."/>
            <person name="Hu X."/>
        </authorList>
    </citation>
    <scope>NUCLEOTIDE SEQUENCE [LARGE SCALE GENOMIC DNA]</scope>
    <source>
        <strain evidence="4">HLK1</strain>
        <plasmid evidence="4">Plasmid pHLK1</plasmid>
    </source>
</reference>
<dbReference type="AlphaFoldDB" id="B4RIN7"/>
<evidence type="ECO:0000256" key="1">
    <source>
        <dbReference type="SAM" id="MobiDB-lite"/>
    </source>
</evidence>
<dbReference type="KEGG" id="pzu:PHZ_p0269"/>
<feature type="domain" description="Transcription factor zinc-finger" evidence="2">
    <location>
        <begin position="1"/>
        <end position="40"/>
    </location>
</feature>
<dbReference type="Proteomes" id="UP000001868">
    <property type="component" value="Plasmid pHLK1"/>
</dbReference>
<dbReference type="eggNOG" id="COG3809">
    <property type="taxonomic scope" value="Bacteria"/>
</dbReference>
<dbReference type="InterPro" id="IPR027392">
    <property type="entry name" value="TF_Znf"/>
</dbReference>
<name>B4RIN7_PHEZH</name>
<dbReference type="HOGENOM" id="CLU_147819_0_0_5"/>
<geneLocation type="plasmid" evidence="4">
    <name>pHLK1</name>
</geneLocation>
<evidence type="ECO:0000259" key="2">
    <source>
        <dbReference type="Pfam" id="PF13453"/>
    </source>
</evidence>
<evidence type="ECO:0000313" key="4">
    <source>
        <dbReference type="Proteomes" id="UP000001868"/>
    </source>
</evidence>
<dbReference type="EMBL" id="CP000748">
    <property type="protein sequence ID" value="ACG80212.1"/>
    <property type="molecule type" value="Genomic_DNA"/>
</dbReference>
<gene>
    <name evidence="3" type="ordered locus">PHZ_p0269</name>
</gene>